<dbReference type="EMBL" id="JAYMYJ010000012">
    <property type="protein sequence ID" value="MEB4589581.1"/>
    <property type="molecule type" value="Genomic_DNA"/>
</dbReference>
<evidence type="ECO:0000313" key="2">
    <source>
        <dbReference type="EMBL" id="MEB4589581.1"/>
    </source>
</evidence>
<accession>A0ABU6CSN6</accession>
<dbReference type="RefSeq" id="WP_324692771.1">
    <property type="nucleotide sequence ID" value="NZ_JAYMYJ010000012.1"/>
</dbReference>
<keyword evidence="3" id="KW-1185">Reference proteome</keyword>
<evidence type="ECO:0000256" key="1">
    <source>
        <dbReference type="SAM" id="Phobius"/>
    </source>
</evidence>
<evidence type="ECO:0000313" key="3">
    <source>
        <dbReference type="Proteomes" id="UP001308005"/>
    </source>
</evidence>
<protein>
    <submittedName>
        <fullName evidence="2">Uncharacterized protein</fullName>
    </submittedName>
</protein>
<name>A0ABU6CSN6_9GAMM</name>
<feature type="transmembrane region" description="Helical" evidence="1">
    <location>
        <begin position="52"/>
        <end position="71"/>
    </location>
</feature>
<reference evidence="2 3" key="2">
    <citation type="submission" date="2024-01" db="EMBL/GenBank/DDBJ databases">
        <authorList>
            <person name="Xie X."/>
        </authorList>
    </citation>
    <scope>NUCLEOTIDE SEQUENCE [LARGE SCALE GENOMIC DNA]</scope>
    <source>
        <strain evidence="2">SCUT-1</strain>
    </source>
</reference>
<keyword evidence="1" id="KW-0472">Membrane</keyword>
<keyword evidence="1" id="KW-0812">Transmembrane</keyword>
<organism evidence="2 3">
    <name type="scientific">Candidatus Thiothrix phosphatis</name>
    <dbReference type="NCBI Taxonomy" id="3112415"/>
    <lineage>
        <taxon>Bacteria</taxon>
        <taxon>Pseudomonadati</taxon>
        <taxon>Pseudomonadota</taxon>
        <taxon>Gammaproteobacteria</taxon>
        <taxon>Thiotrichales</taxon>
        <taxon>Thiotrichaceae</taxon>
        <taxon>Thiothrix</taxon>
    </lineage>
</organism>
<feature type="transmembrane region" description="Helical" evidence="1">
    <location>
        <begin position="20"/>
        <end position="40"/>
    </location>
</feature>
<gene>
    <name evidence="2" type="ORF">VSS37_01180</name>
</gene>
<sequence>MENNSATDKATEMRSSPDVVANWMFSLLPIGVAFVFYVVFISATNLENTNIFIAYGAAAAFVGLETYWIMYGVRKKYFGTVLMGLVGVALTLGLLYLYLSIAG</sequence>
<reference evidence="3" key="1">
    <citation type="submission" date="2023-07" db="EMBL/GenBank/DDBJ databases">
        <title>The carbon used by Thiothrix.</title>
        <authorList>
            <person name="Chen L."/>
        </authorList>
    </citation>
    <scope>NUCLEOTIDE SEQUENCE [LARGE SCALE GENOMIC DNA]</scope>
</reference>
<keyword evidence="1" id="KW-1133">Transmembrane helix</keyword>
<proteinExistence type="predicted"/>
<comment type="caution">
    <text evidence="2">The sequence shown here is derived from an EMBL/GenBank/DDBJ whole genome shotgun (WGS) entry which is preliminary data.</text>
</comment>
<feature type="transmembrane region" description="Helical" evidence="1">
    <location>
        <begin position="77"/>
        <end position="99"/>
    </location>
</feature>
<dbReference type="Proteomes" id="UP001308005">
    <property type="component" value="Unassembled WGS sequence"/>
</dbReference>